<dbReference type="RefSeq" id="WP_145054946.1">
    <property type="nucleotide sequence ID" value="NZ_CP036433.1"/>
</dbReference>
<dbReference type="FunFam" id="3.10.20.340:FF:000003">
    <property type="entry name" value="Arginine biosynthesis bifunctional protein ArgJ"/>
    <property type="match status" value="1"/>
</dbReference>
<comment type="function">
    <text evidence="8">Catalyzes two activities which are involved in the cyclic version of arginine biosynthesis: the synthesis of N-acetylglutamate from glutamate and acetyl-CoA as the acetyl donor, and of ornithine by transacetylation between N(2)-acetylornithine and glutamate.</text>
</comment>
<comment type="pathway">
    <text evidence="8">Amino-acid biosynthesis; L-arginine biosynthesis; N(2)-acetyl-L-ornithine from L-glutamate: step 1/4.</text>
</comment>
<feature type="binding site" evidence="8">
    <location>
        <position position="392"/>
    </location>
    <ligand>
        <name>substrate</name>
    </ligand>
</feature>
<keyword evidence="4 8" id="KW-0963">Cytoplasm</keyword>
<dbReference type="SUPFAM" id="SSF56266">
    <property type="entry name" value="DmpA/ArgJ-like"/>
    <property type="match status" value="1"/>
</dbReference>
<dbReference type="UniPathway" id="UPA00068">
    <property type="reaction ID" value="UER00106"/>
</dbReference>
<dbReference type="PANTHER" id="PTHR23100:SF0">
    <property type="entry name" value="ARGININE BIOSYNTHESIS BIFUNCTIONAL PROTEIN ARGJ, MITOCHONDRIAL"/>
    <property type="match status" value="1"/>
</dbReference>
<dbReference type="GO" id="GO:0005737">
    <property type="term" value="C:cytoplasm"/>
    <property type="evidence" value="ECO:0007669"/>
    <property type="project" value="UniProtKB-SubCell"/>
</dbReference>
<dbReference type="EC" id="2.3.1.1" evidence="8"/>
<dbReference type="InterPro" id="IPR002813">
    <property type="entry name" value="Arg_biosynth_ArgJ"/>
</dbReference>
<dbReference type="InterPro" id="IPR042195">
    <property type="entry name" value="ArgJ_beta_C"/>
</dbReference>
<keyword evidence="8" id="KW-0028">Amino-acid biosynthesis</keyword>
<evidence type="ECO:0000256" key="4">
    <source>
        <dbReference type="ARBA" id="ARBA00022490"/>
    </source>
</evidence>
<accession>A0A518DWV7</accession>
<evidence type="ECO:0000313" key="9">
    <source>
        <dbReference type="EMBL" id="QDU96304.1"/>
    </source>
</evidence>
<evidence type="ECO:0000256" key="5">
    <source>
        <dbReference type="ARBA" id="ARBA00022679"/>
    </source>
</evidence>
<keyword evidence="5 8" id="KW-0808">Transferase</keyword>
<dbReference type="OrthoDB" id="9804242at2"/>
<feature type="binding site" evidence="8">
    <location>
        <position position="148"/>
    </location>
    <ligand>
        <name>substrate</name>
    </ligand>
</feature>
<feature type="binding site" evidence="8">
    <location>
        <position position="174"/>
    </location>
    <ligand>
        <name>substrate</name>
    </ligand>
</feature>
<dbReference type="NCBIfam" id="TIGR00120">
    <property type="entry name" value="ArgJ"/>
    <property type="match status" value="1"/>
</dbReference>
<dbReference type="Gene3D" id="3.60.70.12">
    <property type="entry name" value="L-amino peptidase D-ALA esterase/amidase"/>
    <property type="match status" value="1"/>
</dbReference>
<dbReference type="NCBIfam" id="NF003802">
    <property type="entry name" value="PRK05388.1"/>
    <property type="match status" value="1"/>
</dbReference>
<dbReference type="GO" id="GO:0004042">
    <property type="term" value="F:L-glutamate N-acetyltransferase activity"/>
    <property type="evidence" value="ECO:0007669"/>
    <property type="project" value="UniProtKB-UniRule"/>
</dbReference>
<dbReference type="InterPro" id="IPR016117">
    <property type="entry name" value="ArgJ-like_dom_sf"/>
</dbReference>
<dbReference type="GO" id="GO:0006526">
    <property type="term" value="P:L-arginine biosynthetic process"/>
    <property type="evidence" value="ECO:0007669"/>
    <property type="project" value="UniProtKB-UniRule"/>
</dbReference>
<dbReference type="AlphaFoldDB" id="A0A518DWV7"/>
<dbReference type="HAMAP" id="MF_01106">
    <property type="entry name" value="ArgJ"/>
    <property type="match status" value="1"/>
</dbReference>
<organism evidence="9 10">
    <name type="scientific">Lignipirellula cremea</name>
    <dbReference type="NCBI Taxonomy" id="2528010"/>
    <lineage>
        <taxon>Bacteria</taxon>
        <taxon>Pseudomonadati</taxon>
        <taxon>Planctomycetota</taxon>
        <taxon>Planctomycetia</taxon>
        <taxon>Pirellulales</taxon>
        <taxon>Pirellulaceae</taxon>
        <taxon>Lignipirellula</taxon>
    </lineage>
</organism>
<feature type="chain" id="PRO_5023305070" description="Arginine biosynthesis bifunctional protein ArgJ beta chain" evidence="8">
    <location>
        <begin position="185"/>
        <end position="397"/>
    </location>
</feature>
<comment type="subcellular location">
    <subcellularLocation>
        <location evidence="1 8">Cytoplasm</location>
    </subcellularLocation>
</comment>
<dbReference type="GO" id="GO:0006592">
    <property type="term" value="P:ornithine biosynthetic process"/>
    <property type="evidence" value="ECO:0007669"/>
    <property type="project" value="TreeGrafter"/>
</dbReference>
<dbReference type="CDD" id="cd02152">
    <property type="entry name" value="OAT"/>
    <property type="match status" value="1"/>
</dbReference>
<comment type="similarity">
    <text evidence="2 8">Belongs to the ArgJ family.</text>
</comment>
<feature type="site" description="Involved in the stabilization of negative charge on the oxyanion by the formation of the oxyanion hole" evidence="8">
    <location>
        <position position="109"/>
    </location>
</feature>
<sequence>MTIALPKGFRFAGVHCGIKQAAGVKDMSLIVSDQPATAAGVYTQNLVFAAPVQIDRSRTPMADARFVVVNSGNANACTGPRGLADAQTMLSVAADACGCSPSQGLVMSTGVIGVFLPMEKIAAGTTAAAQSLGDDEAAFLAASDGVLTTDSSRKIAARSLAVQDSEIRLVGMAKGAGMIGPHMATMLCVIATDAALEPADAQAMLRSAVEVSFNCISVEGHTSTNDTVLLLANGAATGKPLTGSDREAFQAALVETCTEMARMIPSDGEGATHLITIDVCGAASTSDARRIAKAIAESALVKTAVAGADPNWGRIVSAAGYAGAKFDPARVDLHINDHLIYQQGSPAEFEAKVVSRSIRGQHETFLRLDLNAGDANLRFWTSDLTVDYIKFNSEYTT</sequence>
<feature type="binding site" evidence="8">
    <location>
        <position position="397"/>
    </location>
    <ligand>
        <name>substrate</name>
    </ligand>
</feature>
<keyword evidence="8" id="KW-0055">Arginine biosynthesis</keyword>
<evidence type="ECO:0000256" key="1">
    <source>
        <dbReference type="ARBA" id="ARBA00004496"/>
    </source>
</evidence>
<feature type="binding site" evidence="8">
    <location>
        <position position="269"/>
    </location>
    <ligand>
        <name>substrate</name>
    </ligand>
</feature>
<name>A0A518DWV7_9BACT</name>
<dbReference type="Gene3D" id="3.10.20.340">
    <property type="entry name" value="ArgJ beta chain, C-terminal domain"/>
    <property type="match status" value="1"/>
</dbReference>
<proteinExistence type="inferred from homology"/>
<dbReference type="EMBL" id="CP036433">
    <property type="protein sequence ID" value="QDU96304.1"/>
    <property type="molecule type" value="Genomic_DNA"/>
</dbReference>
<evidence type="ECO:0000313" key="10">
    <source>
        <dbReference type="Proteomes" id="UP000317648"/>
    </source>
</evidence>
<dbReference type="KEGG" id="lcre:Pla8534_41240"/>
<protein>
    <recommendedName>
        <fullName evidence="8">Arginine biosynthesis bifunctional protein ArgJ</fullName>
    </recommendedName>
    <domain>
        <recommendedName>
            <fullName evidence="8">Glutamate N-acetyltransferase</fullName>
            <ecNumber evidence="8">2.3.1.35</ecNumber>
        </recommendedName>
        <alternativeName>
            <fullName evidence="8">Ornithine acetyltransferase</fullName>
            <shortName evidence="8">OATase</shortName>
        </alternativeName>
        <alternativeName>
            <fullName evidence="8">Ornithine transacetylase</fullName>
        </alternativeName>
    </domain>
    <domain>
        <recommendedName>
            <fullName evidence="8">Amino-acid acetyltransferase</fullName>
            <ecNumber evidence="8">2.3.1.1</ecNumber>
        </recommendedName>
        <alternativeName>
            <fullName evidence="8">N-acetylglutamate synthase</fullName>
            <shortName evidence="8">AGSase</shortName>
        </alternativeName>
    </domain>
    <component>
        <recommendedName>
            <fullName evidence="8">Arginine biosynthesis bifunctional protein ArgJ alpha chain</fullName>
        </recommendedName>
    </component>
    <component>
        <recommendedName>
            <fullName evidence="8">Arginine biosynthesis bifunctional protein ArgJ beta chain</fullName>
        </recommendedName>
    </component>
</protein>
<feature type="chain" id="PRO_5023305069" description="Arginine biosynthesis bifunctional protein ArgJ alpha chain" evidence="8">
    <location>
        <begin position="1"/>
        <end position="184"/>
    </location>
</feature>
<keyword evidence="7 8" id="KW-0012">Acyltransferase</keyword>
<dbReference type="Proteomes" id="UP000317648">
    <property type="component" value="Chromosome"/>
</dbReference>
<dbReference type="Pfam" id="PF01960">
    <property type="entry name" value="ArgJ"/>
    <property type="match status" value="1"/>
</dbReference>
<dbReference type="EC" id="2.3.1.35" evidence="8"/>
<feature type="active site" description="Nucleophile" evidence="8">
    <location>
        <position position="185"/>
    </location>
</feature>
<evidence type="ECO:0000256" key="7">
    <source>
        <dbReference type="ARBA" id="ARBA00023315"/>
    </source>
</evidence>
<evidence type="ECO:0000256" key="3">
    <source>
        <dbReference type="ARBA" id="ARBA00011475"/>
    </source>
</evidence>
<dbReference type="PANTHER" id="PTHR23100">
    <property type="entry name" value="ARGININE BIOSYNTHESIS BIFUNCTIONAL PROTEIN ARGJ"/>
    <property type="match status" value="1"/>
</dbReference>
<comment type="catalytic activity">
    <reaction evidence="8">
        <text>L-glutamate + acetyl-CoA = N-acetyl-L-glutamate + CoA + H(+)</text>
        <dbReference type="Rhea" id="RHEA:24292"/>
        <dbReference type="ChEBI" id="CHEBI:15378"/>
        <dbReference type="ChEBI" id="CHEBI:29985"/>
        <dbReference type="ChEBI" id="CHEBI:44337"/>
        <dbReference type="ChEBI" id="CHEBI:57287"/>
        <dbReference type="ChEBI" id="CHEBI:57288"/>
        <dbReference type="EC" id="2.3.1.1"/>
    </reaction>
</comment>
<feature type="site" description="Involved in the stabilization of negative charge on the oxyanion by the formation of the oxyanion hole" evidence="8">
    <location>
        <position position="110"/>
    </location>
</feature>
<reference evidence="9 10" key="1">
    <citation type="submission" date="2019-02" db="EMBL/GenBank/DDBJ databases">
        <title>Deep-cultivation of Planctomycetes and their phenomic and genomic characterization uncovers novel biology.</title>
        <authorList>
            <person name="Wiegand S."/>
            <person name="Jogler M."/>
            <person name="Boedeker C."/>
            <person name="Pinto D."/>
            <person name="Vollmers J."/>
            <person name="Rivas-Marin E."/>
            <person name="Kohn T."/>
            <person name="Peeters S.H."/>
            <person name="Heuer A."/>
            <person name="Rast P."/>
            <person name="Oberbeckmann S."/>
            <person name="Bunk B."/>
            <person name="Jeske O."/>
            <person name="Meyerdierks A."/>
            <person name="Storesund J.E."/>
            <person name="Kallscheuer N."/>
            <person name="Luecker S."/>
            <person name="Lage O.M."/>
            <person name="Pohl T."/>
            <person name="Merkel B.J."/>
            <person name="Hornburger P."/>
            <person name="Mueller R.-W."/>
            <person name="Bruemmer F."/>
            <person name="Labrenz M."/>
            <person name="Spormann A.M."/>
            <person name="Op den Camp H."/>
            <person name="Overmann J."/>
            <person name="Amann R."/>
            <person name="Jetten M.S.M."/>
            <person name="Mascher T."/>
            <person name="Medema M.H."/>
            <person name="Devos D.P."/>
            <person name="Kaster A.-K."/>
            <person name="Ovreas L."/>
            <person name="Rohde M."/>
            <person name="Galperin M.Y."/>
            <person name="Jogler C."/>
        </authorList>
    </citation>
    <scope>NUCLEOTIDE SEQUENCE [LARGE SCALE GENOMIC DNA]</scope>
    <source>
        <strain evidence="9 10">Pla85_3_4</strain>
    </source>
</reference>
<evidence type="ECO:0000256" key="6">
    <source>
        <dbReference type="ARBA" id="ARBA00022813"/>
    </source>
</evidence>
<feature type="binding site" evidence="8">
    <location>
        <position position="185"/>
    </location>
    <ligand>
        <name>substrate</name>
    </ligand>
</feature>
<feature type="site" description="Cleavage; by autolysis" evidence="8">
    <location>
        <begin position="184"/>
        <end position="185"/>
    </location>
</feature>
<keyword evidence="6 8" id="KW-0068">Autocatalytic cleavage</keyword>
<comment type="pathway">
    <text evidence="8">Amino-acid biosynthesis; L-arginine biosynthesis; L-ornithine and N-acetyl-L-glutamate from L-glutamate and N(2)-acetyl-L-ornithine (cyclic): step 1/1.</text>
</comment>
<comment type="subunit">
    <text evidence="3 8">Heterotetramer of two alpha and two beta chains.</text>
</comment>
<comment type="catalytic activity">
    <reaction evidence="8">
        <text>N(2)-acetyl-L-ornithine + L-glutamate = N-acetyl-L-glutamate + L-ornithine</text>
        <dbReference type="Rhea" id="RHEA:15349"/>
        <dbReference type="ChEBI" id="CHEBI:29985"/>
        <dbReference type="ChEBI" id="CHEBI:44337"/>
        <dbReference type="ChEBI" id="CHEBI:46911"/>
        <dbReference type="ChEBI" id="CHEBI:57805"/>
        <dbReference type="EC" id="2.3.1.35"/>
    </reaction>
</comment>
<gene>
    <name evidence="8 9" type="primary">argJ</name>
    <name evidence="9" type="ORF">Pla8534_41240</name>
</gene>
<keyword evidence="10" id="KW-1185">Reference proteome</keyword>
<dbReference type="GO" id="GO:0004358">
    <property type="term" value="F:L-glutamate N-acetyltransferase activity, acting on acetyl-L-ornithine as donor"/>
    <property type="evidence" value="ECO:0007669"/>
    <property type="project" value="UniProtKB-UniRule"/>
</dbReference>
<evidence type="ECO:0000256" key="8">
    <source>
        <dbReference type="HAMAP-Rule" id="MF_01106"/>
    </source>
</evidence>
<evidence type="ECO:0000256" key="2">
    <source>
        <dbReference type="ARBA" id="ARBA00006774"/>
    </source>
</evidence>
<keyword evidence="8" id="KW-0511">Multifunctional enzyme</keyword>